<feature type="transmembrane region" description="Helical" evidence="1">
    <location>
        <begin position="33"/>
        <end position="54"/>
    </location>
</feature>
<organism evidence="2 3">
    <name type="scientific">Loktanella salsilacus</name>
    <dbReference type="NCBI Taxonomy" id="195913"/>
    <lineage>
        <taxon>Bacteria</taxon>
        <taxon>Pseudomonadati</taxon>
        <taxon>Pseudomonadota</taxon>
        <taxon>Alphaproteobacteria</taxon>
        <taxon>Rhodobacterales</taxon>
        <taxon>Roseobacteraceae</taxon>
        <taxon>Loktanella</taxon>
    </lineage>
</organism>
<keyword evidence="1" id="KW-0472">Membrane</keyword>
<evidence type="ECO:0000313" key="3">
    <source>
        <dbReference type="Proteomes" id="UP000199550"/>
    </source>
</evidence>
<evidence type="ECO:0000313" key="2">
    <source>
        <dbReference type="EMBL" id="SFL47082.1"/>
    </source>
</evidence>
<reference evidence="2 3" key="1">
    <citation type="submission" date="2016-10" db="EMBL/GenBank/DDBJ databases">
        <authorList>
            <person name="de Groot N.N."/>
        </authorList>
    </citation>
    <scope>NUCLEOTIDE SEQUENCE [LARGE SCALE GENOMIC DNA]</scope>
    <source>
        <strain evidence="2 3">DSM 16199</strain>
    </source>
</reference>
<dbReference type="OrthoDB" id="7875260at2"/>
<accession>A0A1I4HY72</accession>
<dbReference type="RefSeq" id="WP_090190969.1">
    <property type="nucleotide sequence ID" value="NZ_CAXIDI010000004.1"/>
</dbReference>
<evidence type="ECO:0000256" key="1">
    <source>
        <dbReference type="SAM" id="Phobius"/>
    </source>
</evidence>
<dbReference type="EMBL" id="FOTF01000021">
    <property type="protein sequence ID" value="SFL47082.1"/>
    <property type="molecule type" value="Genomic_DNA"/>
</dbReference>
<dbReference type="AlphaFoldDB" id="A0A1I4HY72"/>
<dbReference type="Proteomes" id="UP000199550">
    <property type="component" value="Unassembled WGS sequence"/>
</dbReference>
<sequence length="61" mass="6932">MNYLLALLLPPLSILFAGRPIIAIITFLVWIPALLFSGGLTHPMFIILAWILIWEGRNRTE</sequence>
<name>A0A1I4HY72_9RHOB</name>
<keyword evidence="3" id="KW-1185">Reference proteome</keyword>
<protein>
    <recommendedName>
        <fullName evidence="4">Proteolipid membrane potential modulator</fullName>
    </recommendedName>
</protein>
<gene>
    <name evidence="2" type="ORF">SAMN04488004_1212</name>
</gene>
<dbReference type="GeneID" id="97890116"/>
<evidence type="ECO:0008006" key="4">
    <source>
        <dbReference type="Google" id="ProtNLM"/>
    </source>
</evidence>
<keyword evidence="1" id="KW-0812">Transmembrane</keyword>
<proteinExistence type="predicted"/>
<keyword evidence="1" id="KW-1133">Transmembrane helix</keyword>